<accession>A0A4P9YRW1</accession>
<reference evidence="6" key="1">
    <citation type="journal article" date="2018" name="Nat. Microbiol.">
        <title>Leveraging single-cell genomics to expand the fungal tree of life.</title>
        <authorList>
            <person name="Ahrendt S.R."/>
            <person name="Quandt C.A."/>
            <person name="Ciobanu D."/>
            <person name="Clum A."/>
            <person name="Salamov A."/>
            <person name="Andreopoulos B."/>
            <person name="Cheng J.F."/>
            <person name="Woyke T."/>
            <person name="Pelin A."/>
            <person name="Henrissat B."/>
            <person name="Reynolds N.K."/>
            <person name="Benny G.L."/>
            <person name="Smith M.E."/>
            <person name="James T.Y."/>
            <person name="Grigoriev I.V."/>
        </authorList>
    </citation>
    <scope>NUCLEOTIDE SEQUENCE [LARGE SCALE GENOMIC DNA]</scope>
    <source>
        <strain evidence="6">Benny S71-1</strain>
    </source>
</reference>
<dbReference type="EMBL" id="KZ991926">
    <property type="protein sequence ID" value="RKP22587.1"/>
    <property type="molecule type" value="Genomic_DNA"/>
</dbReference>
<name>A0A4P9YRW1_9FUNG</name>
<dbReference type="SUPFAM" id="SSF47762">
    <property type="entry name" value="PAH2 domain"/>
    <property type="match status" value="1"/>
</dbReference>
<feature type="non-terminal residue" evidence="5">
    <location>
        <position position="73"/>
    </location>
</feature>
<dbReference type="Pfam" id="PF02671">
    <property type="entry name" value="PAH"/>
    <property type="match status" value="1"/>
</dbReference>
<keyword evidence="2" id="KW-0678">Repressor</keyword>
<evidence type="ECO:0000256" key="2">
    <source>
        <dbReference type="ARBA" id="ARBA00022491"/>
    </source>
</evidence>
<dbReference type="OrthoDB" id="10265969at2759"/>
<sequence>LNVRDALVYLEEVKRQFADEPDVYGRFLDIMKEFKSHAIDTPGVIERVLDLFGSNIALIIGFNTFLPPGFQID</sequence>
<dbReference type="AlphaFoldDB" id="A0A4P9YRW1"/>
<dbReference type="PROSITE" id="PS51477">
    <property type="entry name" value="PAH"/>
    <property type="match status" value="1"/>
</dbReference>
<keyword evidence="6" id="KW-1185">Reference proteome</keyword>
<evidence type="ECO:0000256" key="3">
    <source>
        <dbReference type="ARBA" id="ARBA00023242"/>
    </source>
</evidence>
<dbReference type="FunFam" id="1.20.1160.11:FF:000001">
    <property type="entry name" value="Paired amphipathic helix protein Sin3"/>
    <property type="match status" value="1"/>
</dbReference>
<keyword evidence="3 4" id="KW-0539">Nucleus</keyword>
<evidence type="ECO:0000256" key="1">
    <source>
        <dbReference type="ARBA" id="ARBA00004123"/>
    </source>
</evidence>
<dbReference type="PANTHER" id="PTHR12346:SF0">
    <property type="entry name" value="SIN3A, ISOFORM G"/>
    <property type="match status" value="1"/>
</dbReference>
<dbReference type="InterPro" id="IPR003822">
    <property type="entry name" value="PAH"/>
</dbReference>
<dbReference type="GO" id="GO:0070822">
    <property type="term" value="C:Sin3-type complex"/>
    <property type="evidence" value="ECO:0007669"/>
    <property type="project" value="TreeGrafter"/>
</dbReference>
<dbReference type="Proteomes" id="UP000278143">
    <property type="component" value="Unassembled WGS sequence"/>
</dbReference>
<feature type="non-terminal residue" evidence="5">
    <location>
        <position position="1"/>
    </location>
</feature>
<gene>
    <name evidence="5" type="ORF">SYNPS1DRAFT_6740</name>
</gene>
<dbReference type="PANTHER" id="PTHR12346">
    <property type="entry name" value="SIN3B-RELATED"/>
    <property type="match status" value="1"/>
</dbReference>
<comment type="subcellular location">
    <subcellularLocation>
        <location evidence="1 4">Nucleus</location>
    </subcellularLocation>
</comment>
<evidence type="ECO:0000256" key="4">
    <source>
        <dbReference type="PROSITE-ProRule" id="PRU00810"/>
    </source>
</evidence>
<evidence type="ECO:0000313" key="5">
    <source>
        <dbReference type="EMBL" id="RKP22587.1"/>
    </source>
</evidence>
<dbReference type="GO" id="GO:0000122">
    <property type="term" value="P:negative regulation of transcription by RNA polymerase II"/>
    <property type="evidence" value="ECO:0007669"/>
    <property type="project" value="TreeGrafter"/>
</dbReference>
<evidence type="ECO:0000313" key="6">
    <source>
        <dbReference type="Proteomes" id="UP000278143"/>
    </source>
</evidence>
<dbReference type="GO" id="GO:0003714">
    <property type="term" value="F:transcription corepressor activity"/>
    <property type="evidence" value="ECO:0007669"/>
    <property type="project" value="InterPro"/>
</dbReference>
<dbReference type="Gene3D" id="1.20.1160.11">
    <property type="entry name" value="Paired amphipathic helix"/>
    <property type="match status" value="1"/>
</dbReference>
<dbReference type="InterPro" id="IPR039774">
    <property type="entry name" value="Sin3-like"/>
</dbReference>
<organism evidence="5 6">
    <name type="scientific">Syncephalis pseudoplumigaleata</name>
    <dbReference type="NCBI Taxonomy" id="1712513"/>
    <lineage>
        <taxon>Eukaryota</taxon>
        <taxon>Fungi</taxon>
        <taxon>Fungi incertae sedis</taxon>
        <taxon>Zoopagomycota</taxon>
        <taxon>Zoopagomycotina</taxon>
        <taxon>Zoopagomycetes</taxon>
        <taxon>Zoopagales</taxon>
        <taxon>Piptocephalidaceae</taxon>
        <taxon>Syncephalis</taxon>
    </lineage>
</organism>
<dbReference type="InterPro" id="IPR036600">
    <property type="entry name" value="PAH_sf"/>
</dbReference>
<protein>
    <submittedName>
        <fullName evidence="5">Paired amphipathic helix</fullName>
    </submittedName>
</protein>
<proteinExistence type="predicted"/>